<sequence length="439" mass="50386">MSNSSLPVEVLQHIFSFACLPCHPRPPGCMPEAGCAECANYALALGRICKQWRDIAWNMPELWQRLDIIVTARDYEDDLANKLQLVREWIERSKSRPLTVSVQPLGQSYGYCSPLPVFNVLADYSKLLKDLYLHTTDDCLHMLNRNVRGHIPYLESLVITRDRNAFSTPITLDFISDAPLLRVLVYERLGLPRDRNPWPKLTRLAVHGNLDEPFHLGQLSPKLEYLRFGAHVNYMPMVTIPLRFLKSLVIDGTMRTLHHFDVPALESLVLINPDRHDHPLQALIDFMDRTQCDLQLRSLGIGLNFAFDVEALRSILSRTVNIRHLYIGSFMASDYRALTRKIPSMLDPKACEEDVLLPKLETLHYYTVDPVRSADMLNMIKNRWHGSIGLSIGAGKDMAKLRKVRFAKWDEEVLAEKLKAEMKQGLEVTYDLSYFDDPF</sequence>
<gene>
    <name evidence="2" type="ORF">CVT26_011928</name>
</gene>
<proteinExistence type="predicted"/>
<dbReference type="EMBL" id="NHYE01005294">
    <property type="protein sequence ID" value="PPQ75030.1"/>
    <property type="molecule type" value="Genomic_DNA"/>
</dbReference>
<organism evidence="2 3">
    <name type="scientific">Gymnopilus dilepis</name>
    <dbReference type="NCBI Taxonomy" id="231916"/>
    <lineage>
        <taxon>Eukaryota</taxon>
        <taxon>Fungi</taxon>
        <taxon>Dikarya</taxon>
        <taxon>Basidiomycota</taxon>
        <taxon>Agaricomycotina</taxon>
        <taxon>Agaricomycetes</taxon>
        <taxon>Agaricomycetidae</taxon>
        <taxon>Agaricales</taxon>
        <taxon>Agaricineae</taxon>
        <taxon>Hymenogastraceae</taxon>
        <taxon>Gymnopilus</taxon>
    </lineage>
</organism>
<evidence type="ECO:0000313" key="2">
    <source>
        <dbReference type="EMBL" id="PPQ75030.1"/>
    </source>
</evidence>
<dbReference type="Gene3D" id="1.20.1280.50">
    <property type="match status" value="1"/>
</dbReference>
<protein>
    <recommendedName>
        <fullName evidence="1">F-box domain-containing protein</fullName>
    </recommendedName>
</protein>
<dbReference type="InParanoid" id="A0A409W966"/>
<dbReference type="STRING" id="231916.A0A409W966"/>
<dbReference type="SUPFAM" id="SSF81383">
    <property type="entry name" value="F-box domain"/>
    <property type="match status" value="1"/>
</dbReference>
<dbReference type="InterPro" id="IPR036047">
    <property type="entry name" value="F-box-like_dom_sf"/>
</dbReference>
<dbReference type="AlphaFoldDB" id="A0A409W966"/>
<dbReference type="OrthoDB" id="2269034at2759"/>
<dbReference type="Pfam" id="PF12937">
    <property type="entry name" value="F-box-like"/>
    <property type="match status" value="1"/>
</dbReference>
<keyword evidence="3" id="KW-1185">Reference proteome</keyword>
<dbReference type="Proteomes" id="UP000284706">
    <property type="component" value="Unassembled WGS sequence"/>
</dbReference>
<name>A0A409W966_9AGAR</name>
<evidence type="ECO:0000259" key="1">
    <source>
        <dbReference type="Pfam" id="PF12937"/>
    </source>
</evidence>
<dbReference type="InterPro" id="IPR001810">
    <property type="entry name" value="F-box_dom"/>
</dbReference>
<accession>A0A409W966</accession>
<comment type="caution">
    <text evidence="2">The sequence shown here is derived from an EMBL/GenBank/DDBJ whole genome shotgun (WGS) entry which is preliminary data.</text>
</comment>
<reference evidence="2 3" key="1">
    <citation type="journal article" date="2018" name="Evol. Lett.">
        <title>Horizontal gene cluster transfer increased hallucinogenic mushroom diversity.</title>
        <authorList>
            <person name="Reynolds H.T."/>
            <person name="Vijayakumar V."/>
            <person name="Gluck-Thaler E."/>
            <person name="Korotkin H.B."/>
            <person name="Matheny P.B."/>
            <person name="Slot J.C."/>
        </authorList>
    </citation>
    <scope>NUCLEOTIDE SEQUENCE [LARGE SCALE GENOMIC DNA]</scope>
    <source>
        <strain evidence="2 3">SRW20</strain>
    </source>
</reference>
<evidence type="ECO:0000313" key="3">
    <source>
        <dbReference type="Proteomes" id="UP000284706"/>
    </source>
</evidence>
<feature type="domain" description="F-box" evidence="1">
    <location>
        <begin position="4"/>
        <end position="68"/>
    </location>
</feature>